<dbReference type="AlphaFoldDB" id="A0A8R7PPA1"/>
<dbReference type="PANTHER" id="PTHR48009:SF16">
    <property type="entry name" value="LEUCINE-RICH REPEAT-CONTAINING N-TERMINAL PLANT-TYPE DOMAIN-CONTAINING PROTEIN"/>
    <property type="match status" value="1"/>
</dbReference>
<reference evidence="1" key="3">
    <citation type="submission" date="2022-06" db="UniProtKB">
        <authorList>
            <consortium name="EnsemblPlants"/>
        </authorList>
    </citation>
    <scope>IDENTIFICATION</scope>
</reference>
<accession>A0A8R7PPA1</accession>
<dbReference type="InterPro" id="IPR053213">
    <property type="entry name" value="RLP29"/>
</dbReference>
<reference evidence="1" key="2">
    <citation type="submission" date="2018-03" db="EMBL/GenBank/DDBJ databases">
        <title>The Triticum urartu genome reveals the dynamic nature of wheat genome evolution.</title>
        <authorList>
            <person name="Ling H."/>
            <person name="Ma B."/>
            <person name="Shi X."/>
            <person name="Liu H."/>
            <person name="Dong L."/>
            <person name="Sun H."/>
            <person name="Cao Y."/>
            <person name="Gao Q."/>
            <person name="Zheng S."/>
            <person name="Li Y."/>
            <person name="Yu Y."/>
            <person name="Du H."/>
            <person name="Qi M."/>
            <person name="Li Y."/>
            <person name="Yu H."/>
            <person name="Cui Y."/>
            <person name="Wang N."/>
            <person name="Chen C."/>
            <person name="Wu H."/>
            <person name="Zhao Y."/>
            <person name="Zhang J."/>
            <person name="Li Y."/>
            <person name="Zhou W."/>
            <person name="Zhang B."/>
            <person name="Hu W."/>
            <person name="Eijk M."/>
            <person name="Tang J."/>
            <person name="Witsenboer H."/>
            <person name="Zhao S."/>
            <person name="Li Z."/>
            <person name="Zhang A."/>
            <person name="Wang D."/>
            <person name="Liang C."/>
        </authorList>
    </citation>
    <scope>NUCLEOTIDE SEQUENCE [LARGE SCALE GENOMIC DNA]</scope>
    <source>
        <strain evidence="1">cv. G1812</strain>
    </source>
</reference>
<reference evidence="2" key="1">
    <citation type="journal article" date="2013" name="Nature">
        <title>Draft genome of the wheat A-genome progenitor Triticum urartu.</title>
        <authorList>
            <person name="Ling H.Q."/>
            <person name="Zhao S."/>
            <person name="Liu D."/>
            <person name="Wang J."/>
            <person name="Sun H."/>
            <person name="Zhang C."/>
            <person name="Fan H."/>
            <person name="Li D."/>
            <person name="Dong L."/>
            <person name="Tao Y."/>
            <person name="Gao C."/>
            <person name="Wu H."/>
            <person name="Li Y."/>
            <person name="Cui Y."/>
            <person name="Guo X."/>
            <person name="Zheng S."/>
            <person name="Wang B."/>
            <person name="Yu K."/>
            <person name="Liang Q."/>
            <person name="Yang W."/>
            <person name="Lou X."/>
            <person name="Chen J."/>
            <person name="Feng M."/>
            <person name="Jian J."/>
            <person name="Zhang X."/>
            <person name="Luo G."/>
            <person name="Jiang Y."/>
            <person name="Liu J."/>
            <person name="Wang Z."/>
            <person name="Sha Y."/>
            <person name="Zhang B."/>
            <person name="Wu H."/>
            <person name="Tang D."/>
            <person name="Shen Q."/>
            <person name="Xue P."/>
            <person name="Zou S."/>
            <person name="Wang X."/>
            <person name="Liu X."/>
            <person name="Wang F."/>
            <person name="Yang Y."/>
            <person name="An X."/>
            <person name="Dong Z."/>
            <person name="Zhang K."/>
            <person name="Zhang X."/>
            <person name="Luo M.C."/>
            <person name="Dvorak J."/>
            <person name="Tong Y."/>
            <person name="Wang J."/>
            <person name="Yang H."/>
            <person name="Li Z."/>
            <person name="Wang D."/>
            <person name="Zhang A."/>
            <person name="Wang J."/>
        </authorList>
    </citation>
    <scope>NUCLEOTIDE SEQUENCE</scope>
    <source>
        <strain evidence="2">cv. G1812</strain>
    </source>
</reference>
<dbReference type="Gramene" id="TuG1812G0300000924.01.T01">
    <property type="protein sequence ID" value="TuG1812G0300000924.01.T01"/>
    <property type="gene ID" value="TuG1812G0300000924.01"/>
</dbReference>
<evidence type="ECO:0000313" key="1">
    <source>
        <dbReference type="EnsemblPlants" id="TuG1812G0300000924.01.T01"/>
    </source>
</evidence>
<sequence length="109" mass="11909">MTGLHFMEASLNGTLDRFDFSAFPHLKNLTLSSNGLYGTIPAGIGNLTSLARLHIFDNLSLRGAIPHSIGQLKLLSELYLLRLGLIALPEEIGNLTNLEELYLDSVTLT</sequence>
<protein>
    <submittedName>
        <fullName evidence="1">Uncharacterized protein</fullName>
    </submittedName>
</protein>
<dbReference type="EnsemblPlants" id="TuG1812G0300000924.01.T01">
    <property type="protein sequence ID" value="TuG1812G0300000924.01.T01"/>
    <property type="gene ID" value="TuG1812G0300000924.01"/>
</dbReference>
<dbReference type="InterPro" id="IPR032675">
    <property type="entry name" value="LRR_dom_sf"/>
</dbReference>
<name>A0A8R7PPA1_TRIUA</name>
<dbReference type="PANTHER" id="PTHR48009">
    <property type="entry name" value="LEUCINE-RICH REPEAT (LRR) FAMILY PROTEIN"/>
    <property type="match status" value="1"/>
</dbReference>
<dbReference type="Proteomes" id="UP000015106">
    <property type="component" value="Chromosome 3"/>
</dbReference>
<dbReference type="Gene3D" id="3.80.10.10">
    <property type="entry name" value="Ribonuclease Inhibitor"/>
    <property type="match status" value="1"/>
</dbReference>
<organism evidence="1 2">
    <name type="scientific">Triticum urartu</name>
    <name type="common">Red wild einkorn</name>
    <name type="synonym">Crithodium urartu</name>
    <dbReference type="NCBI Taxonomy" id="4572"/>
    <lineage>
        <taxon>Eukaryota</taxon>
        <taxon>Viridiplantae</taxon>
        <taxon>Streptophyta</taxon>
        <taxon>Embryophyta</taxon>
        <taxon>Tracheophyta</taxon>
        <taxon>Spermatophyta</taxon>
        <taxon>Magnoliopsida</taxon>
        <taxon>Liliopsida</taxon>
        <taxon>Poales</taxon>
        <taxon>Poaceae</taxon>
        <taxon>BOP clade</taxon>
        <taxon>Pooideae</taxon>
        <taxon>Triticodae</taxon>
        <taxon>Triticeae</taxon>
        <taxon>Triticinae</taxon>
        <taxon>Triticum</taxon>
    </lineage>
</organism>
<evidence type="ECO:0000313" key="2">
    <source>
        <dbReference type="Proteomes" id="UP000015106"/>
    </source>
</evidence>
<proteinExistence type="predicted"/>
<dbReference type="SUPFAM" id="SSF52058">
    <property type="entry name" value="L domain-like"/>
    <property type="match status" value="1"/>
</dbReference>
<keyword evidence="2" id="KW-1185">Reference proteome</keyword>